<evidence type="ECO:0000256" key="3">
    <source>
        <dbReference type="ARBA" id="ARBA00022989"/>
    </source>
</evidence>
<dbReference type="STRING" id="883114.HMPREF9709_01145"/>
<evidence type="ECO:0000313" key="7">
    <source>
        <dbReference type="Proteomes" id="UP000004191"/>
    </source>
</evidence>
<feature type="transmembrane region" description="Helical" evidence="5">
    <location>
        <begin position="122"/>
        <end position="140"/>
    </location>
</feature>
<evidence type="ECO:0000313" key="6">
    <source>
        <dbReference type="EMBL" id="EHR33546.1"/>
    </source>
</evidence>
<dbReference type="EMBL" id="AGEI01000022">
    <property type="protein sequence ID" value="EHR33546.1"/>
    <property type="molecule type" value="Genomic_DNA"/>
</dbReference>
<sequence length="150" mass="18093">MSRKSKNSNKKMREFEKQRHELGLKYAKTTFIRYMSAFLLVYSIYWFYLALLTKPILAVVPFIFFAAYLICMVDQYASLHNHKQKQFNWTLNVMKITLILDVLMIIVVIIDYKMLFPYYSKFYYPIITFAIGMIIKLFVIRKIIRLNNEK</sequence>
<evidence type="ECO:0000256" key="2">
    <source>
        <dbReference type="ARBA" id="ARBA00022692"/>
    </source>
</evidence>
<feature type="transmembrane region" description="Helical" evidence="5">
    <location>
        <begin position="31"/>
        <end position="50"/>
    </location>
</feature>
<comment type="caution">
    <text evidence="6">The sequence shown here is derived from an EMBL/GenBank/DDBJ whole genome shotgun (WGS) entry which is preliminary data.</text>
</comment>
<keyword evidence="2 5" id="KW-0812">Transmembrane</keyword>
<protein>
    <submittedName>
        <fullName evidence="6">Uncharacterized protein</fullName>
    </submittedName>
</protein>
<keyword evidence="3 5" id="KW-1133">Transmembrane helix</keyword>
<evidence type="ECO:0000256" key="5">
    <source>
        <dbReference type="SAM" id="Phobius"/>
    </source>
</evidence>
<dbReference type="GeneID" id="96999132"/>
<proteinExistence type="predicted"/>
<feature type="transmembrane region" description="Helical" evidence="5">
    <location>
        <begin position="56"/>
        <end position="77"/>
    </location>
</feature>
<dbReference type="InterPro" id="IPR027469">
    <property type="entry name" value="Cation_efflux_TMD_sf"/>
</dbReference>
<dbReference type="Proteomes" id="UP000004191">
    <property type="component" value="Unassembled WGS sequence"/>
</dbReference>
<organism evidence="6 7">
    <name type="scientific">Helcococcus kunzii ATCC 51366</name>
    <dbReference type="NCBI Taxonomy" id="883114"/>
    <lineage>
        <taxon>Bacteria</taxon>
        <taxon>Bacillati</taxon>
        <taxon>Bacillota</taxon>
        <taxon>Tissierellia</taxon>
        <taxon>Tissierellales</taxon>
        <taxon>Peptoniphilaceae</taxon>
        <taxon>Helcococcus</taxon>
    </lineage>
</organism>
<dbReference type="RefSeq" id="WP_005398660.1">
    <property type="nucleotide sequence ID" value="NZ_JH601088.1"/>
</dbReference>
<dbReference type="AlphaFoldDB" id="H3NP84"/>
<name>H3NP84_9FIRM</name>
<reference evidence="6 7" key="1">
    <citation type="submission" date="2012-01" db="EMBL/GenBank/DDBJ databases">
        <title>The Genome Sequence of Helcococcus kunzii ATCC 51366.</title>
        <authorList>
            <consortium name="The Broad Institute Genome Sequencing Platform"/>
            <person name="Earl A."/>
            <person name="Ward D."/>
            <person name="Feldgarden M."/>
            <person name="Gevers D."/>
            <person name="Huys G."/>
            <person name="Young S.K."/>
            <person name="Zeng Q."/>
            <person name="Gargeya S."/>
            <person name="Fitzgerald M."/>
            <person name="Haas B."/>
            <person name="Abouelleil A."/>
            <person name="Alvarado L."/>
            <person name="Arachchi H.M."/>
            <person name="Berlin A."/>
            <person name="Chapman S.B."/>
            <person name="Gearin G."/>
            <person name="Goldberg J."/>
            <person name="Griggs A."/>
            <person name="Gujja S."/>
            <person name="Hansen M."/>
            <person name="Heiman D."/>
            <person name="Howarth C."/>
            <person name="Larimer J."/>
            <person name="Lui A."/>
            <person name="MacDonald P.J.P."/>
            <person name="McCowen C."/>
            <person name="Montmayeur A."/>
            <person name="Murphy C."/>
            <person name="Neiman D."/>
            <person name="Pearson M."/>
            <person name="Priest M."/>
            <person name="Roberts A."/>
            <person name="Saif S."/>
            <person name="Shea T."/>
            <person name="Sisk P."/>
            <person name="Stolte C."/>
            <person name="Sykes S."/>
            <person name="Wortman J."/>
            <person name="Nusbaum C."/>
            <person name="Birren B."/>
        </authorList>
    </citation>
    <scope>NUCLEOTIDE SEQUENCE [LARGE SCALE GENOMIC DNA]</scope>
    <source>
        <strain evidence="6 7">ATCC 51366</strain>
    </source>
</reference>
<dbReference type="HOGENOM" id="CLU_1738034_0_0_9"/>
<evidence type="ECO:0000256" key="4">
    <source>
        <dbReference type="ARBA" id="ARBA00023136"/>
    </source>
</evidence>
<keyword evidence="4 5" id="KW-0472">Membrane</keyword>
<gene>
    <name evidence="6" type="ORF">HMPREF9709_01145</name>
</gene>
<dbReference type="SUPFAM" id="SSF161111">
    <property type="entry name" value="Cation efflux protein transmembrane domain-like"/>
    <property type="match status" value="1"/>
</dbReference>
<comment type="subcellular location">
    <subcellularLocation>
        <location evidence="1">Membrane</location>
        <topology evidence="1">Multi-pass membrane protein</topology>
    </subcellularLocation>
</comment>
<evidence type="ECO:0000256" key="1">
    <source>
        <dbReference type="ARBA" id="ARBA00004141"/>
    </source>
</evidence>
<dbReference type="GO" id="GO:0016020">
    <property type="term" value="C:membrane"/>
    <property type="evidence" value="ECO:0007669"/>
    <property type="project" value="UniProtKB-SubCell"/>
</dbReference>
<accession>H3NP84</accession>
<keyword evidence="7" id="KW-1185">Reference proteome</keyword>
<feature type="transmembrane region" description="Helical" evidence="5">
    <location>
        <begin position="89"/>
        <end position="110"/>
    </location>
</feature>